<protein>
    <submittedName>
        <fullName evidence="1">Uncharacterized protein</fullName>
    </submittedName>
</protein>
<evidence type="ECO:0000313" key="2">
    <source>
        <dbReference type="Proteomes" id="UP000799439"/>
    </source>
</evidence>
<dbReference type="EMBL" id="ML996088">
    <property type="protein sequence ID" value="KAF2151299.1"/>
    <property type="molecule type" value="Genomic_DNA"/>
</dbReference>
<sequence length="133" mass="14452">MRLCSLLAAHTYALNPSVSALSGPCCGFVQTHELIELGSELFYQGCSVYSLRLTSGVTISDHTHIPSEISLAESAAAFMLASDSWDDHTLQPLKVRTLCFFDFPAINHGLVDQSPHNSLESRSLRLVNSAAFP</sequence>
<evidence type="ECO:0000313" key="1">
    <source>
        <dbReference type="EMBL" id="KAF2151299.1"/>
    </source>
</evidence>
<comment type="caution">
    <text evidence="1">The sequence shown here is derived from an EMBL/GenBank/DDBJ whole genome shotgun (WGS) entry which is preliminary data.</text>
</comment>
<reference evidence="1" key="1">
    <citation type="journal article" date="2020" name="Stud. Mycol.">
        <title>101 Dothideomycetes genomes: a test case for predicting lifestyles and emergence of pathogens.</title>
        <authorList>
            <person name="Haridas S."/>
            <person name="Albert R."/>
            <person name="Binder M."/>
            <person name="Bloem J."/>
            <person name="Labutti K."/>
            <person name="Salamov A."/>
            <person name="Andreopoulos B."/>
            <person name="Baker S."/>
            <person name="Barry K."/>
            <person name="Bills G."/>
            <person name="Bluhm B."/>
            <person name="Cannon C."/>
            <person name="Castanera R."/>
            <person name="Culley D."/>
            <person name="Daum C."/>
            <person name="Ezra D."/>
            <person name="Gonzalez J."/>
            <person name="Henrissat B."/>
            <person name="Kuo A."/>
            <person name="Liang C."/>
            <person name="Lipzen A."/>
            <person name="Lutzoni F."/>
            <person name="Magnuson J."/>
            <person name="Mondo S."/>
            <person name="Nolan M."/>
            <person name="Ohm R."/>
            <person name="Pangilinan J."/>
            <person name="Park H.-J."/>
            <person name="Ramirez L."/>
            <person name="Alfaro M."/>
            <person name="Sun H."/>
            <person name="Tritt A."/>
            <person name="Yoshinaga Y."/>
            <person name="Zwiers L.-H."/>
            <person name="Turgeon B."/>
            <person name="Goodwin S."/>
            <person name="Spatafora J."/>
            <person name="Crous P."/>
            <person name="Grigoriev I."/>
        </authorList>
    </citation>
    <scope>NUCLEOTIDE SEQUENCE</scope>
    <source>
        <strain evidence="1">CBS 260.36</strain>
    </source>
</reference>
<proteinExistence type="predicted"/>
<gene>
    <name evidence="1" type="ORF">K461DRAFT_170560</name>
</gene>
<organism evidence="1 2">
    <name type="scientific">Myriangium duriaei CBS 260.36</name>
    <dbReference type="NCBI Taxonomy" id="1168546"/>
    <lineage>
        <taxon>Eukaryota</taxon>
        <taxon>Fungi</taxon>
        <taxon>Dikarya</taxon>
        <taxon>Ascomycota</taxon>
        <taxon>Pezizomycotina</taxon>
        <taxon>Dothideomycetes</taxon>
        <taxon>Dothideomycetidae</taxon>
        <taxon>Myriangiales</taxon>
        <taxon>Myriangiaceae</taxon>
        <taxon>Myriangium</taxon>
    </lineage>
</organism>
<accession>A0A9P4IYJ1</accession>
<name>A0A9P4IYJ1_9PEZI</name>
<dbReference type="AlphaFoldDB" id="A0A9P4IYJ1"/>
<dbReference type="Proteomes" id="UP000799439">
    <property type="component" value="Unassembled WGS sequence"/>
</dbReference>
<keyword evidence="2" id="KW-1185">Reference proteome</keyword>